<dbReference type="InterPro" id="IPR001640">
    <property type="entry name" value="Lgt"/>
</dbReference>
<comment type="similarity">
    <text evidence="1 7">Belongs to the Lgt family.</text>
</comment>
<evidence type="ECO:0000256" key="2">
    <source>
        <dbReference type="ARBA" id="ARBA00022475"/>
    </source>
</evidence>
<dbReference type="GO" id="GO:0042158">
    <property type="term" value="P:lipoprotein biosynthetic process"/>
    <property type="evidence" value="ECO:0007669"/>
    <property type="project" value="UniProtKB-UniRule"/>
</dbReference>
<accession>A0A918UF96</accession>
<proteinExistence type="inferred from homology"/>
<feature type="transmembrane region" description="Helical" evidence="7">
    <location>
        <begin position="158"/>
        <end position="176"/>
    </location>
</feature>
<keyword evidence="3 7" id="KW-0808">Transferase</keyword>
<keyword evidence="2 7" id="KW-1003">Cell membrane</keyword>
<comment type="catalytic activity">
    <reaction evidence="7">
        <text>L-cysteinyl-[prolipoprotein] + a 1,2-diacyl-sn-glycero-3-phospho-(1'-sn-glycerol) = an S-1,2-diacyl-sn-glyceryl-L-cysteinyl-[prolipoprotein] + sn-glycerol 1-phosphate + H(+)</text>
        <dbReference type="Rhea" id="RHEA:56712"/>
        <dbReference type="Rhea" id="RHEA-COMP:14679"/>
        <dbReference type="Rhea" id="RHEA-COMP:14680"/>
        <dbReference type="ChEBI" id="CHEBI:15378"/>
        <dbReference type="ChEBI" id="CHEBI:29950"/>
        <dbReference type="ChEBI" id="CHEBI:57685"/>
        <dbReference type="ChEBI" id="CHEBI:64716"/>
        <dbReference type="ChEBI" id="CHEBI:140658"/>
        <dbReference type="EC" id="2.5.1.145"/>
    </reaction>
</comment>
<dbReference type="AlphaFoldDB" id="A0A918UF96"/>
<feature type="transmembrane region" description="Helical" evidence="7">
    <location>
        <begin position="123"/>
        <end position="146"/>
    </location>
</feature>
<evidence type="ECO:0000256" key="5">
    <source>
        <dbReference type="ARBA" id="ARBA00022989"/>
    </source>
</evidence>
<dbReference type="PANTHER" id="PTHR30589">
    <property type="entry name" value="PROLIPOPROTEIN DIACYLGLYCERYL TRANSFERASE"/>
    <property type="match status" value="1"/>
</dbReference>
<keyword evidence="4 7" id="KW-0812">Transmembrane</keyword>
<evidence type="ECO:0000313" key="8">
    <source>
        <dbReference type="EMBL" id="GGZ03620.1"/>
    </source>
</evidence>
<evidence type="ECO:0000313" key="9">
    <source>
        <dbReference type="Proteomes" id="UP000648075"/>
    </source>
</evidence>
<comment type="caution">
    <text evidence="8">The sequence shown here is derived from an EMBL/GenBank/DDBJ whole genome shotgun (WGS) entry which is preliminary data.</text>
</comment>
<evidence type="ECO:0000256" key="7">
    <source>
        <dbReference type="HAMAP-Rule" id="MF_01147"/>
    </source>
</evidence>
<dbReference type="EC" id="2.5.1.145" evidence="7"/>
<dbReference type="Pfam" id="PF01790">
    <property type="entry name" value="LGT"/>
    <property type="match status" value="1"/>
</dbReference>
<evidence type="ECO:0000256" key="3">
    <source>
        <dbReference type="ARBA" id="ARBA00022679"/>
    </source>
</evidence>
<dbReference type="PROSITE" id="PS01311">
    <property type="entry name" value="LGT"/>
    <property type="match status" value="1"/>
</dbReference>
<feature type="transmembrane region" description="Helical" evidence="7">
    <location>
        <begin position="212"/>
        <end position="230"/>
    </location>
</feature>
<gene>
    <name evidence="7 8" type="primary">lgt</name>
    <name evidence="8" type="ORF">GCM10011614_18260</name>
</gene>
<organism evidence="8 9">
    <name type="scientific">Novosphingobium colocasiae</name>
    <dbReference type="NCBI Taxonomy" id="1256513"/>
    <lineage>
        <taxon>Bacteria</taxon>
        <taxon>Pseudomonadati</taxon>
        <taxon>Pseudomonadota</taxon>
        <taxon>Alphaproteobacteria</taxon>
        <taxon>Sphingomonadales</taxon>
        <taxon>Sphingomonadaceae</taxon>
        <taxon>Novosphingobium</taxon>
    </lineage>
</organism>
<name>A0A918UF96_9SPHN</name>
<keyword evidence="6 7" id="KW-0472">Membrane</keyword>
<keyword evidence="5 7" id="KW-1133">Transmembrane helix</keyword>
<comment type="pathway">
    <text evidence="7">Protein modification; lipoprotein biosynthesis (diacylglyceryl transfer).</text>
</comment>
<feature type="transmembrane region" description="Helical" evidence="7">
    <location>
        <begin position="277"/>
        <end position="296"/>
    </location>
</feature>
<feature type="transmembrane region" description="Helical" evidence="7">
    <location>
        <begin position="46"/>
        <end position="62"/>
    </location>
</feature>
<feature type="binding site" evidence="7">
    <location>
        <position position="171"/>
    </location>
    <ligand>
        <name>a 1,2-diacyl-sn-glycero-3-phospho-(1'-sn-glycerol)</name>
        <dbReference type="ChEBI" id="CHEBI:64716"/>
    </ligand>
</feature>
<dbReference type="Proteomes" id="UP000648075">
    <property type="component" value="Unassembled WGS sequence"/>
</dbReference>
<keyword evidence="9" id="KW-1185">Reference proteome</keyword>
<evidence type="ECO:0000256" key="4">
    <source>
        <dbReference type="ARBA" id="ARBA00022692"/>
    </source>
</evidence>
<reference evidence="8" key="2">
    <citation type="submission" date="2020-09" db="EMBL/GenBank/DDBJ databases">
        <authorList>
            <person name="Sun Q."/>
            <person name="Kim S."/>
        </authorList>
    </citation>
    <scope>NUCLEOTIDE SEQUENCE</scope>
    <source>
        <strain evidence="8">KCTC 32255</strain>
    </source>
</reference>
<dbReference type="GO" id="GO:0005886">
    <property type="term" value="C:plasma membrane"/>
    <property type="evidence" value="ECO:0007669"/>
    <property type="project" value="UniProtKB-SubCell"/>
</dbReference>
<protein>
    <recommendedName>
        <fullName evidence="7">Phosphatidylglycerol--prolipoprotein diacylglyceryl transferase</fullName>
        <ecNumber evidence="7">2.5.1.145</ecNumber>
    </recommendedName>
</protein>
<dbReference type="HAMAP" id="MF_01147">
    <property type="entry name" value="Lgt"/>
    <property type="match status" value="1"/>
</dbReference>
<evidence type="ECO:0000256" key="6">
    <source>
        <dbReference type="ARBA" id="ARBA00023136"/>
    </source>
</evidence>
<feature type="transmembrane region" description="Helical" evidence="7">
    <location>
        <begin position="237"/>
        <end position="257"/>
    </location>
</feature>
<dbReference type="EMBL" id="BMZA01000005">
    <property type="protein sequence ID" value="GGZ03620.1"/>
    <property type="molecule type" value="Genomic_DNA"/>
</dbReference>
<sequence length="314" mass="34387">MSHENASEVRDLSLISMAASAVQSYEPIRWADLGLKNGIDIGSFRLRYYSLAYLAGIMLGYWHLSRMIRSPGAPLAQRHADDLFFYCTLGIILGGRLGYATFYTGGDTGIPSLWTRPSELLSLWHGGMSFHGGLIGVILAMAWVSWRGQLNFLRVADYIAVCVPFGMLFGRIANFINGELWGRVVASPVPWAMIFPDAPDQLPRHPSQLYEAGLEGLLMIVIMLSLYWLTRARFRPGLLVGVFTAGIGAARFTVEFFREPDAQLAEFARSTGLSMGQWLTIPLIALGIGLVVRAMLRPALGSAQRAAASSAVEG</sequence>
<evidence type="ECO:0000256" key="1">
    <source>
        <dbReference type="ARBA" id="ARBA00007150"/>
    </source>
</evidence>
<comment type="subcellular location">
    <subcellularLocation>
        <location evidence="7">Cell membrane</location>
        <topology evidence="7">Multi-pass membrane protein</topology>
    </subcellularLocation>
</comment>
<dbReference type="GO" id="GO:0008961">
    <property type="term" value="F:phosphatidylglycerol-prolipoprotein diacylglyceryl transferase activity"/>
    <property type="evidence" value="ECO:0007669"/>
    <property type="project" value="UniProtKB-UniRule"/>
</dbReference>
<reference evidence="8" key="1">
    <citation type="journal article" date="2014" name="Int. J. Syst. Evol. Microbiol.">
        <title>Complete genome sequence of Corynebacterium casei LMG S-19264T (=DSM 44701T), isolated from a smear-ripened cheese.</title>
        <authorList>
            <consortium name="US DOE Joint Genome Institute (JGI-PGF)"/>
            <person name="Walter F."/>
            <person name="Albersmeier A."/>
            <person name="Kalinowski J."/>
            <person name="Ruckert C."/>
        </authorList>
    </citation>
    <scope>NUCLEOTIDE SEQUENCE</scope>
    <source>
        <strain evidence="8">KCTC 32255</strain>
    </source>
</reference>
<dbReference type="PANTHER" id="PTHR30589:SF0">
    <property type="entry name" value="PHOSPHATIDYLGLYCEROL--PROLIPOPROTEIN DIACYLGLYCERYL TRANSFERASE"/>
    <property type="match status" value="1"/>
</dbReference>
<dbReference type="NCBIfam" id="TIGR00544">
    <property type="entry name" value="lgt"/>
    <property type="match status" value="1"/>
</dbReference>
<comment type="function">
    <text evidence="7">Catalyzes the transfer of the diacylglyceryl group from phosphatidylglycerol to the sulfhydryl group of the N-terminal cysteine of a prolipoprotein, the first step in the formation of mature lipoproteins.</text>
</comment>
<feature type="transmembrane region" description="Helical" evidence="7">
    <location>
        <begin position="83"/>
        <end position="103"/>
    </location>
</feature>